<reference evidence="5" key="1">
    <citation type="submission" date="2021-09" db="EMBL/GenBank/DDBJ databases">
        <title>The genome of Mauremys mutica provides insights into the evolution of semi-aquatic lifestyle.</title>
        <authorList>
            <person name="Gong S."/>
            <person name="Gao Y."/>
        </authorList>
    </citation>
    <scope>NUCLEOTIDE SEQUENCE</scope>
    <source>
        <strain evidence="5">MM-2020</strain>
        <tissue evidence="5">Muscle</tissue>
    </source>
</reference>
<dbReference type="GO" id="GO:0005829">
    <property type="term" value="C:cytosol"/>
    <property type="evidence" value="ECO:0007669"/>
    <property type="project" value="TreeGrafter"/>
</dbReference>
<dbReference type="Proteomes" id="UP000827986">
    <property type="component" value="Unassembled WGS sequence"/>
</dbReference>
<gene>
    <name evidence="5" type="ORF">KIL84_014050</name>
</gene>
<comment type="subcellular location">
    <subcellularLocation>
        <location evidence="1">Lipid droplet</location>
    </subcellularLocation>
</comment>
<evidence type="ECO:0000256" key="1">
    <source>
        <dbReference type="ARBA" id="ARBA00004502"/>
    </source>
</evidence>
<dbReference type="Gene3D" id="1.20.120.340">
    <property type="entry name" value="Flagellar protein FliS"/>
    <property type="match status" value="1"/>
</dbReference>
<keyword evidence="3" id="KW-0551">Lipid droplet</keyword>
<comment type="caution">
    <text evidence="5">The sequence shown here is derived from an EMBL/GenBank/DDBJ whole genome shotgun (WGS) entry which is preliminary data.</text>
</comment>
<keyword evidence="6" id="KW-1185">Reference proteome</keyword>
<dbReference type="AlphaFoldDB" id="A0A9D3WYU5"/>
<name>A0A9D3WYU5_9SAUR</name>
<proteinExistence type="inferred from homology"/>
<dbReference type="Gene3D" id="3.30.720.170">
    <property type="entry name" value="Perilipin, alpha-beta domain"/>
    <property type="match status" value="1"/>
</dbReference>
<dbReference type="SUPFAM" id="SSF109775">
    <property type="entry name" value="Mannose-6-phosphate receptor binding protein 1 (Tip47), C-terminal domain"/>
    <property type="match status" value="1"/>
</dbReference>
<organism evidence="5 6">
    <name type="scientific">Mauremys mutica</name>
    <name type="common">yellowpond turtle</name>
    <dbReference type="NCBI Taxonomy" id="74926"/>
    <lineage>
        <taxon>Eukaryota</taxon>
        <taxon>Metazoa</taxon>
        <taxon>Chordata</taxon>
        <taxon>Craniata</taxon>
        <taxon>Vertebrata</taxon>
        <taxon>Euteleostomi</taxon>
        <taxon>Archelosauria</taxon>
        <taxon>Testudinata</taxon>
        <taxon>Testudines</taxon>
        <taxon>Cryptodira</taxon>
        <taxon>Durocryptodira</taxon>
        <taxon>Testudinoidea</taxon>
        <taxon>Geoemydidae</taxon>
        <taxon>Geoemydinae</taxon>
        <taxon>Mauremys</taxon>
    </lineage>
</organism>
<comment type="similarity">
    <text evidence="2 4">Belongs to the perilipin family.</text>
</comment>
<evidence type="ECO:0000313" key="5">
    <source>
        <dbReference type="EMBL" id="KAH1169460.1"/>
    </source>
</evidence>
<dbReference type="PANTHER" id="PTHR14024:SF51">
    <property type="entry name" value="PERILIPIN-RELATED"/>
    <property type="match status" value="1"/>
</dbReference>
<evidence type="ECO:0000256" key="3">
    <source>
        <dbReference type="ARBA" id="ARBA00022677"/>
    </source>
</evidence>
<dbReference type="PIRSF" id="PIRSF036881">
    <property type="entry name" value="PAT"/>
    <property type="match status" value="1"/>
</dbReference>
<dbReference type="PANTHER" id="PTHR14024">
    <property type="entry name" value="PERILIPIN"/>
    <property type="match status" value="1"/>
</dbReference>
<dbReference type="EMBL" id="JAHDVG010000485">
    <property type="protein sequence ID" value="KAH1169460.1"/>
    <property type="molecule type" value="Genomic_DNA"/>
</dbReference>
<protein>
    <recommendedName>
        <fullName evidence="4">Perilipin</fullName>
    </recommendedName>
</protein>
<dbReference type="Pfam" id="PF03036">
    <property type="entry name" value="Perilipin"/>
    <property type="match status" value="1"/>
</dbReference>
<dbReference type="GO" id="GO:0005811">
    <property type="term" value="C:lipid droplet"/>
    <property type="evidence" value="ECO:0007669"/>
    <property type="project" value="UniProtKB-SubCell"/>
</dbReference>
<accession>A0A9D3WYU5</accession>
<evidence type="ECO:0000256" key="4">
    <source>
        <dbReference type="PIRNR" id="PIRNR036881"/>
    </source>
</evidence>
<sequence>MASASYAATKETHPAMKAVCDVAETGVRAITSAAVTGAQPILDQLESQIAAANEYACKGLDTLEGKLPVLQQTVQKVASDAQDLVRAAVAGARDAVCSMAGEAKDAVTSMVGVAKGAVQESMEMTKSALISTLDAVCSTDTGVKDVVTSMVGVAKGAVQENMEVTKSADTSSMSTVLGSSMGQMIMSGVDLLPETSESLVDHYLPMTDEELAKLAVSLEGSEEAPAEQQCYYVCLGSLSSTLRQRAYQHALGKMRRARQRTLEALSQLQQTIDLMEHAKQAVDQKAHDGQEKLQQMWLEWHKGQPGFSEDSGSPQPEEMVSQALATSHNLILQVQATCHSLLPNIQGLPAALQEKVQQAYENMGELQISFSNVQSFQELSEGILTQTREKVTKAQESLDELLEYVEQNTPLTWIVGPFAPAGDSTEKAEVLAEAEKAEAEVVEAV</sequence>
<dbReference type="GO" id="GO:0010890">
    <property type="term" value="P:positive regulation of triglyceride storage"/>
    <property type="evidence" value="ECO:0007669"/>
    <property type="project" value="TreeGrafter"/>
</dbReference>
<evidence type="ECO:0000313" key="6">
    <source>
        <dbReference type="Proteomes" id="UP000827986"/>
    </source>
</evidence>
<dbReference type="InterPro" id="IPR004279">
    <property type="entry name" value="Perilipin"/>
</dbReference>
<dbReference type="GO" id="GO:0019915">
    <property type="term" value="P:lipid storage"/>
    <property type="evidence" value="ECO:0007669"/>
    <property type="project" value="TreeGrafter"/>
</dbReference>
<evidence type="ECO:0000256" key="2">
    <source>
        <dbReference type="ARBA" id="ARBA00006311"/>
    </source>
</evidence>